<dbReference type="GO" id="GO:0016410">
    <property type="term" value="F:N-acyltransferase activity"/>
    <property type="evidence" value="ECO:0007669"/>
    <property type="project" value="TreeGrafter"/>
</dbReference>
<feature type="domain" description="N-acetyltransferase" evidence="2">
    <location>
        <begin position="8"/>
        <end position="177"/>
    </location>
</feature>
<dbReference type="PANTHER" id="PTHR31438:SF1">
    <property type="entry name" value="LYSINE N-ACYLTRANSFERASE C17G9.06C-RELATED"/>
    <property type="match status" value="1"/>
</dbReference>
<protein>
    <submittedName>
        <fullName evidence="3">GNAT family N-acetyltransferase</fullName>
    </submittedName>
</protein>
<accession>A0A265NFS1</accession>
<dbReference type="GO" id="GO:0046677">
    <property type="term" value="P:response to antibiotic"/>
    <property type="evidence" value="ECO:0007669"/>
    <property type="project" value="UniProtKB-KW"/>
</dbReference>
<keyword evidence="3" id="KW-0808">Transferase</keyword>
<dbReference type="Proteomes" id="UP000216498">
    <property type="component" value="Unassembled WGS sequence"/>
</dbReference>
<keyword evidence="4" id="KW-1185">Reference proteome</keyword>
<comment type="caution">
    <text evidence="3">The sequence shown here is derived from an EMBL/GenBank/DDBJ whole genome shotgun (WGS) entry which is preliminary data.</text>
</comment>
<reference evidence="3 4" key="1">
    <citation type="submission" date="2017-08" db="EMBL/GenBank/DDBJ databases">
        <title>Virgibacillus indicus sp. nov. and Virgibacillus profoundi sp. nov, two moderately halophilic bacteria isolated from marine sediment by using the Microfluidic Streak Plate.</title>
        <authorList>
            <person name="Xu B."/>
            <person name="Hu B."/>
            <person name="Wang J."/>
            <person name="Zhu Y."/>
            <person name="Huang L."/>
            <person name="Du W."/>
            <person name="Huang Y."/>
        </authorList>
    </citation>
    <scope>NUCLEOTIDE SEQUENCE [LARGE SCALE GENOMIC DNA]</scope>
    <source>
        <strain evidence="3 4">IO3-P2-C2</strain>
    </source>
</reference>
<dbReference type="SUPFAM" id="SSF55729">
    <property type="entry name" value="Acyl-CoA N-acyltransferases (Nat)"/>
    <property type="match status" value="1"/>
</dbReference>
<dbReference type="EMBL" id="NPMS01000001">
    <property type="protein sequence ID" value="OZU90647.1"/>
    <property type="molecule type" value="Genomic_DNA"/>
</dbReference>
<organism evidence="3 4">
    <name type="scientific">Virgibacillus indicus</name>
    <dbReference type="NCBI Taxonomy" id="2024554"/>
    <lineage>
        <taxon>Bacteria</taxon>
        <taxon>Bacillati</taxon>
        <taxon>Bacillota</taxon>
        <taxon>Bacilli</taxon>
        <taxon>Bacillales</taxon>
        <taxon>Bacillaceae</taxon>
        <taxon>Virgibacillus</taxon>
    </lineage>
</organism>
<dbReference type="AlphaFoldDB" id="A0A265NFS1"/>
<sequence>MLVEKENLTIRYLEEADKNLLVKWLSDPAVLEFYEGRDNPFDTEKVKKEFYSPDEDVKKCIVEYKGTPVGYIQYYQVTPETSIINHYDEDETIYGIDQFIGELAYWNKGIGTLLVCSMVDYLVEERKADRVIMDPHVTNHRALRCYEKCGFKKVKLLPKHEFHEGAYRDCWLMAYMK</sequence>
<dbReference type="OrthoDB" id="9795206at2"/>
<dbReference type="PANTHER" id="PTHR31438">
    <property type="entry name" value="LYSINE N-ACYLTRANSFERASE C17G9.06C-RELATED"/>
    <property type="match status" value="1"/>
</dbReference>
<dbReference type="Pfam" id="PF13523">
    <property type="entry name" value="Acetyltransf_8"/>
    <property type="match status" value="1"/>
</dbReference>
<dbReference type="PROSITE" id="PS51186">
    <property type="entry name" value="GNAT"/>
    <property type="match status" value="1"/>
</dbReference>
<evidence type="ECO:0000313" key="3">
    <source>
        <dbReference type="EMBL" id="OZU90647.1"/>
    </source>
</evidence>
<evidence type="ECO:0000256" key="1">
    <source>
        <dbReference type="ARBA" id="ARBA00023251"/>
    </source>
</evidence>
<proteinExistence type="predicted"/>
<evidence type="ECO:0000313" key="4">
    <source>
        <dbReference type="Proteomes" id="UP000216498"/>
    </source>
</evidence>
<gene>
    <name evidence="3" type="ORF">CIL03_00290</name>
</gene>
<evidence type="ECO:0000259" key="2">
    <source>
        <dbReference type="PROSITE" id="PS51186"/>
    </source>
</evidence>
<dbReference type="RefSeq" id="WP_094884389.1">
    <property type="nucleotide sequence ID" value="NZ_NPMS01000001.1"/>
</dbReference>
<dbReference type="Gene3D" id="3.40.630.30">
    <property type="match status" value="1"/>
</dbReference>
<name>A0A265NFS1_9BACI</name>
<dbReference type="InterPro" id="IPR000182">
    <property type="entry name" value="GNAT_dom"/>
</dbReference>
<keyword evidence="1" id="KW-0046">Antibiotic resistance</keyword>
<dbReference type="InterPro" id="IPR016181">
    <property type="entry name" value="Acyl_CoA_acyltransferase"/>
</dbReference>